<evidence type="ECO:0000256" key="2">
    <source>
        <dbReference type="SAM" id="Phobius"/>
    </source>
</evidence>
<dbReference type="GeneID" id="32526439"/>
<keyword evidence="4" id="KW-1185">Reference proteome</keyword>
<dbReference type="RefSeq" id="WP_028753939.1">
    <property type="nucleotide sequence ID" value="NZ_JACIIG010000015.1"/>
</dbReference>
<feature type="transmembrane region" description="Helical" evidence="2">
    <location>
        <begin position="75"/>
        <end position="95"/>
    </location>
</feature>
<keyword evidence="2" id="KW-0812">Transmembrane</keyword>
<protein>
    <submittedName>
        <fullName evidence="3">Methyl-accepting chemotaxis protein</fullName>
    </submittedName>
</protein>
<feature type="region of interest" description="Disordered" evidence="1">
    <location>
        <begin position="313"/>
        <end position="333"/>
    </location>
</feature>
<dbReference type="AlphaFoldDB" id="A0A7W7EM44"/>
<feature type="transmembrane region" description="Helical" evidence="2">
    <location>
        <begin position="107"/>
        <end position="124"/>
    </location>
</feature>
<sequence length="333" mass="36919">MADVEARLAIRDYGPMILFALVTVGGMIFIWTSKLLGWPLPIVTGVPLLLMAVYFVISVVFAGFRLHNEQAGDNLYYMGFLFTLSSLGVSLYLFAGETSIETIVRNFGIAVTSTIAGVTLRILFNQMRRDPIDIERSVRHELAEMTRRVRSELDSSSREFSHYRRVSNQMLSEGFEEIGRQAERSGEEIQKILEVLAKQAVTPINEAAAQLTETTSQLSEIIGKFGTAVETVGKKLEEIRAPEDVVRAELAPAISAIKAMAEAQLQPLKNIEQTLSRMADLPGRSFSPELKLVEPQIAPETDQASSGAIAAVTANENEPAADAPRRKRRWHLW</sequence>
<comment type="caution">
    <text evidence="3">The sequence shown here is derived from an EMBL/GenBank/DDBJ whole genome shotgun (WGS) entry which is preliminary data.</text>
</comment>
<dbReference type="Proteomes" id="UP000543836">
    <property type="component" value="Unassembled WGS sequence"/>
</dbReference>
<evidence type="ECO:0000313" key="4">
    <source>
        <dbReference type="Proteomes" id="UP000543836"/>
    </source>
</evidence>
<evidence type="ECO:0000313" key="3">
    <source>
        <dbReference type="EMBL" id="MBB4570691.1"/>
    </source>
</evidence>
<feature type="transmembrane region" description="Helical" evidence="2">
    <location>
        <begin position="38"/>
        <end position="63"/>
    </location>
</feature>
<organism evidence="3 4">
    <name type="scientific">Rhizobium leucaenae</name>
    <dbReference type="NCBI Taxonomy" id="29450"/>
    <lineage>
        <taxon>Bacteria</taxon>
        <taxon>Pseudomonadati</taxon>
        <taxon>Pseudomonadota</taxon>
        <taxon>Alphaproteobacteria</taxon>
        <taxon>Hyphomicrobiales</taxon>
        <taxon>Rhizobiaceae</taxon>
        <taxon>Rhizobium/Agrobacterium group</taxon>
        <taxon>Rhizobium</taxon>
    </lineage>
</organism>
<feature type="transmembrane region" description="Helical" evidence="2">
    <location>
        <begin position="12"/>
        <end position="32"/>
    </location>
</feature>
<proteinExistence type="predicted"/>
<keyword evidence="2" id="KW-0472">Membrane</keyword>
<reference evidence="3 4" key="1">
    <citation type="submission" date="2020-08" db="EMBL/GenBank/DDBJ databases">
        <title>Genomic Encyclopedia of Type Strains, Phase IV (KMG-V): Genome sequencing to study the core and pangenomes of soil and plant-associated prokaryotes.</title>
        <authorList>
            <person name="Whitman W."/>
        </authorList>
    </citation>
    <scope>NUCLEOTIDE SEQUENCE [LARGE SCALE GENOMIC DNA]</scope>
    <source>
        <strain evidence="3 4">SEMIA 492</strain>
    </source>
</reference>
<dbReference type="EMBL" id="JACIIG010000015">
    <property type="protein sequence ID" value="MBB4570691.1"/>
    <property type="molecule type" value="Genomic_DNA"/>
</dbReference>
<gene>
    <name evidence="3" type="ORF">GGE60_004838</name>
</gene>
<accession>A0A7W7EM44</accession>
<evidence type="ECO:0000256" key="1">
    <source>
        <dbReference type="SAM" id="MobiDB-lite"/>
    </source>
</evidence>
<keyword evidence="2" id="KW-1133">Transmembrane helix</keyword>
<name>A0A7W7EM44_9HYPH</name>